<accession>A0AAU8FKW9</accession>
<dbReference type="EMBL" id="CP159289">
    <property type="protein sequence ID" value="XCH24167.1"/>
    <property type="molecule type" value="Genomic_DNA"/>
</dbReference>
<gene>
    <name evidence="1" type="ORF">ABV298_28295</name>
</gene>
<proteinExistence type="predicted"/>
<dbReference type="RefSeq" id="WP_353719490.1">
    <property type="nucleotide sequence ID" value="NZ_CP159289.1"/>
</dbReference>
<dbReference type="AlphaFoldDB" id="A0AAU8FKW9"/>
<evidence type="ECO:0000313" key="1">
    <source>
        <dbReference type="EMBL" id="XCH24167.1"/>
    </source>
</evidence>
<name>A0AAU8FKW9_9BACT</name>
<sequence>MRQNSIIPRGRREWIQMVAVATLLLPVDTVQAQEGSEGNTTIFGGEEMTFFADHNFVTGGGAQSGVILTERATGISESLIFQAATN</sequence>
<organism evidence="1">
    <name type="scientific">Dyadobacter sp. 676</name>
    <dbReference type="NCBI Taxonomy" id="3088362"/>
    <lineage>
        <taxon>Bacteria</taxon>
        <taxon>Pseudomonadati</taxon>
        <taxon>Bacteroidota</taxon>
        <taxon>Cytophagia</taxon>
        <taxon>Cytophagales</taxon>
        <taxon>Spirosomataceae</taxon>
        <taxon>Dyadobacter</taxon>
    </lineage>
</organism>
<protein>
    <submittedName>
        <fullName evidence="1">Uncharacterized protein</fullName>
    </submittedName>
</protein>
<reference evidence="1" key="1">
    <citation type="submission" date="2024-06" db="EMBL/GenBank/DDBJ databases">
        <title>Sequencing and assembly of the genome of Dyadobacter sp. strain 676, a symbiont of Cyamopsis tetragonoloba.</title>
        <authorList>
            <person name="Guro P."/>
            <person name="Sazanova A."/>
            <person name="Kuznetsova I."/>
            <person name="Belimov A."/>
            <person name="Safronova V."/>
        </authorList>
    </citation>
    <scope>NUCLEOTIDE SEQUENCE</scope>
    <source>
        <strain evidence="1">676</strain>
    </source>
</reference>